<dbReference type="EC" id="3.5.1.28" evidence="2"/>
<dbReference type="Pfam" id="PF11741">
    <property type="entry name" value="AMIN"/>
    <property type="match status" value="1"/>
</dbReference>
<dbReference type="InterPro" id="IPR002508">
    <property type="entry name" value="MurNAc-LAA_cat"/>
</dbReference>
<dbReference type="AlphaFoldDB" id="A0A419W9P6"/>
<sequence length="401" mass="45376">MSRKEYQIKTFLFLLGIYCFSGLYAQTDSLQTLNDSLFLKGITTGDLPYLEYGPGADRLGGAKMTYLDTAVVLQVVDSLADDYIVQLSKNHKAFIPKANIQLSGVYPKTPYHLTSSWKVDGDAQSDLVSIRLDERLPYKSIQMINPSRIVVDIYGATSNTNWITQRRSATEIKNAYCEQVEDDVFRVIIELKHQQIWGYSIGYKDKSLQISIKRQPTRTALKHLKIAIDAGHGGSNTGAVGVYTRVQEKDCNLQVAKQLEKYLKRRGANVFMTRNGDEELSMTDRTLMLREQNPDLLISIHHNSSSNRSVSGVSTYYRYIGFKPLSVTILNRMLELGLDEFGNVGNFNFALSGPTEYPNCLVEVAFLSNETDEKQVIDPHFQKKTAKKIRKGIIDWLKDNK</sequence>
<dbReference type="GO" id="GO:0008745">
    <property type="term" value="F:N-acetylmuramoyl-L-alanine amidase activity"/>
    <property type="evidence" value="ECO:0007669"/>
    <property type="project" value="UniProtKB-EC"/>
</dbReference>
<dbReference type="Gene3D" id="2.60.40.3500">
    <property type="match status" value="1"/>
</dbReference>
<protein>
    <recommendedName>
        <fullName evidence="2">N-acetylmuramoyl-L-alanine amidase</fullName>
        <ecNumber evidence="2">3.5.1.28</ecNumber>
    </recommendedName>
</protein>
<comment type="caution">
    <text evidence="5">The sequence shown here is derived from an EMBL/GenBank/DDBJ whole genome shotgun (WGS) entry which is preliminary data.</text>
</comment>
<dbReference type="Proteomes" id="UP000283387">
    <property type="component" value="Unassembled WGS sequence"/>
</dbReference>
<keyword evidence="6" id="KW-1185">Reference proteome</keyword>
<dbReference type="InterPro" id="IPR021731">
    <property type="entry name" value="AMIN_dom"/>
</dbReference>
<name>A0A419W9P6_9BACT</name>
<dbReference type="SMART" id="SM00646">
    <property type="entry name" value="Ami_3"/>
    <property type="match status" value="1"/>
</dbReference>
<evidence type="ECO:0000256" key="1">
    <source>
        <dbReference type="ARBA" id="ARBA00001561"/>
    </source>
</evidence>
<proteinExistence type="predicted"/>
<comment type="catalytic activity">
    <reaction evidence="1">
        <text>Hydrolyzes the link between N-acetylmuramoyl residues and L-amino acid residues in certain cell-wall glycopeptides.</text>
        <dbReference type="EC" id="3.5.1.28"/>
    </reaction>
</comment>
<dbReference type="PANTHER" id="PTHR30404">
    <property type="entry name" value="N-ACETYLMURAMOYL-L-ALANINE AMIDASE"/>
    <property type="match status" value="1"/>
</dbReference>
<dbReference type="GO" id="GO:0009253">
    <property type="term" value="P:peptidoglycan catabolic process"/>
    <property type="evidence" value="ECO:0007669"/>
    <property type="project" value="InterPro"/>
</dbReference>
<dbReference type="Gene3D" id="3.40.630.40">
    <property type="entry name" value="Zn-dependent exopeptidases"/>
    <property type="match status" value="1"/>
</dbReference>
<dbReference type="SUPFAM" id="SSF53187">
    <property type="entry name" value="Zn-dependent exopeptidases"/>
    <property type="match status" value="1"/>
</dbReference>
<evidence type="ECO:0000313" key="5">
    <source>
        <dbReference type="EMBL" id="RKD92201.1"/>
    </source>
</evidence>
<evidence type="ECO:0000256" key="3">
    <source>
        <dbReference type="ARBA" id="ARBA00022801"/>
    </source>
</evidence>
<evidence type="ECO:0000259" key="4">
    <source>
        <dbReference type="SMART" id="SM00646"/>
    </source>
</evidence>
<dbReference type="CDD" id="cd02696">
    <property type="entry name" value="MurNAc-LAA"/>
    <property type="match status" value="1"/>
</dbReference>
<organism evidence="5 6">
    <name type="scientific">Mangrovibacterium diazotrophicum</name>
    <dbReference type="NCBI Taxonomy" id="1261403"/>
    <lineage>
        <taxon>Bacteria</taxon>
        <taxon>Pseudomonadati</taxon>
        <taxon>Bacteroidota</taxon>
        <taxon>Bacteroidia</taxon>
        <taxon>Marinilabiliales</taxon>
        <taxon>Prolixibacteraceae</taxon>
        <taxon>Mangrovibacterium</taxon>
    </lineage>
</organism>
<dbReference type="OrthoDB" id="9763643at2"/>
<accession>A0A419W9P6</accession>
<evidence type="ECO:0000313" key="6">
    <source>
        <dbReference type="Proteomes" id="UP000283387"/>
    </source>
</evidence>
<evidence type="ECO:0000256" key="2">
    <source>
        <dbReference type="ARBA" id="ARBA00011901"/>
    </source>
</evidence>
<gene>
    <name evidence="5" type="ORF">BC643_2571</name>
</gene>
<reference evidence="5 6" key="1">
    <citation type="submission" date="2018-09" db="EMBL/GenBank/DDBJ databases">
        <title>Genomic Encyclopedia of Archaeal and Bacterial Type Strains, Phase II (KMG-II): from individual species to whole genera.</title>
        <authorList>
            <person name="Goeker M."/>
        </authorList>
    </citation>
    <scope>NUCLEOTIDE SEQUENCE [LARGE SCALE GENOMIC DNA]</scope>
    <source>
        <strain evidence="5 6">DSM 27148</strain>
    </source>
</reference>
<dbReference type="RefSeq" id="WP_120273436.1">
    <property type="nucleotide sequence ID" value="NZ_RAPN01000001.1"/>
</dbReference>
<dbReference type="InterPro" id="IPR050695">
    <property type="entry name" value="N-acetylmuramoyl_amidase_3"/>
</dbReference>
<feature type="domain" description="MurNAc-LAA" evidence="4">
    <location>
        <begin position="286"/>
        <end position="394"/>
    </location>
</feature>
<keyword evidence="3" id="KW-0378">Hydrolase</keyword>
<dbReference type="PANTHER" id="PTHR30404:SF0">
    <property type="entry name" value="N-ACETYLMURAMOYL-L-ALANINE AMIDASE AMIC"/>
    <property type="match status" value="1"/>
</dbReference>
<dbReference type="GO" id="GO:0030288">
    <property type="term" value="C:outer membrane-bounded periplasmic space"/>
    <property type="evidence" value="ECO:0007669"/>
    <property type="project" value="TreeGrafter"/>
</dbReference>
<dbReference type="EMBL" id="RAPN01000001">
    <property type="protein sequence ID" value="RKD92201.1"/>
    <property type="molecule type" value="Genomic_DNA"/>
</dbReference>
<dbReference type="Pfam" id="PF01520">
    <property type="entry name" value="Amidase_3"/>
    <property type="match status" value="1"/>
</dbReference>